<dbReference type="PANTHER" id="PTHR11134">
    <property type="entry name" value="ADAPTOR COMPLEX SUBUNIT BETA FAMILY MEMBER"/>
    <property type="match status" value="1"/>
</dbReference>
<comment type="similarity">
    <text evidence="2 6">Belongs to the adaptor complexes large subunit family.</text>
</comment>
<accession>A0AAV5R7E1</accession>
<dbReference type="GO" id="GO:0012505">
    <property type="term" value="C:endomembrane system"/>
    <property type="evidence" value="ECO:0007669"/>
    <property type="project" value="UniProtKB-SubCell"/>
</dbReference>
<keyword evidence="3 6" id="KW-0813">Transport</keyword>
<keyword evidence="10" id="KW-1185">Reference proteome</keyword>
<comment type="caution">
    <text evidence="9">The sequence shown here is derived from an EMBL/GenBank/DDBJ whole genome shotgun (WGS) entry which is preliminary data.</text>
</comment>
<dbReference type="Pfam" id="PF01602">
    <property type="entry name" value="Adaptin_N"/>
    <property type="match status" value="1"/>
</dbReference>
<dbReference type="SUPFAM" id="SSF48371">
    <property type="entry name" value="ARM repeat"/>
    <property type="match status" value="1"/>
</dbReference>
<dbReference type="GO" id="GO:0006886">
    <property type="term" value="P:intracellular protein transport"/>
    <property type="evidence" value="ECO:0007669"/>
    <property type="project" value="InterPro"/>
</dbReference>
<evidence type="ECO:0000256" key="4">
    <source>
        <dbReference type="ARBA" id="ARBA00022927"/>
    </source>
</evidence>
<dbReference type="Proteomes" id="UP001378960">
    <property type="component" value="Unassembled WGS sequence"/>
</dbReference>
<comment type="subcellular location">
    <subcellularLocation>
        <location evidence="1">Endomembrane system</location>
    </subcellularLocation>
</comment>
<gene>
    <name evidence="9" type="ORF">DAPK24_037130</name>
</gene>
<feature type="compositionally biased region" description="Acidic residues" evidence="7">
    <location>
        <begin position="631"/>
        <end position="644"/>
    </location>
</feature>
<evidence type="ECO:0000256" key="6">
    <source>
        <dbReference type="PIRNR" id="PIRNR002291"/>
    </source>
</evidence>
<feature type="domain" description="Clathrin/coatomer adaptor adaptin-like N-terminal" evidence="8">
    <location>
        <begin position="21"/>
        <end position="540"/>
    </location>
</feature>
<dbReference type="InterPro" id="IPR026739">
    <property type="entry name" value="AP_beta"/>
</dbReference>
<dbReference type="GO" id="GO:0016192">
    <property type="term" value="P:vesicle-mediated transport"/>
    <property type="evidence" value="ECO:0007669"/>
    <property type="project" value="InterPro"/>
</dbReference>
<keyword evidence="5 6" id="KW-0472">Membrane</keyword>
<evidence type="ECO:0000256" key="2">
    <source>
        <dbReference type="ARBA" id="ARBA00006613"/>
    </source>
</evidence>
<dbReference type="GO" id="GO:0030117">
    <property type="term" value="C:membrane coat"/>
    <property type="evidence" value="ECO:0007669"/>
    <property type="project" value="InterPro"/>
</dbReference>
<evidence type="ECO:0000259" key="8">
    <source>
        <dbReference type="Pfam" id="PF01602"/>
    </source>
</evidence>
<dbReference type="InterPro" id="IPR016024">
    <property type="entry name" value="ARM-type_fold"/>
</dbReference>
<evidence type="ECO:0000256" key="1">
    <source>
        <dbReference type="ARBA" id="ARBA00004308"/>
    </source>
</evidence>
<comment type="function">
    <text evidence="6">Adaptins are components of the adaptor complexes which link clathrin to receptors in coated vesicles. Clathrin-associated protein complexes are believed to interact with the cytoplasmic tails of membrane proteins, leading to their selection and concentration.</text>
</comment>
<evidence type="ECO:0000313" key="10">
    <source>
        <dbReference type="Proteomes" id="UP001378960"/>
    </source>
</evidence>
<feature type="region of interest" description="Disordered" evidence="7">
    <location>
        <begin position="696"/>
        <end position="728"/>
    </location>
</feature>
<dbReference type="InterPro" id="IPR011989">
    <property type="entry name" value="ARM-like"/>
</dbReference>
<dbReference type="GO" id="GO:0030276">
    <property type="term" value="F:clathrin binding"/>
    <property type="evidence" value="ECO:0007669"/>
    <property type="project" value="InterPro"/>
</dbReference>
<organism evidence="9 10">
    <name type="scientific">Pichia kluyveri</name>
    <name type="common">Yeast</name>
    <dbReference type="NCBI Taxonomy" id="36015"/>
    <lineage>
        <taxon>Eukaryota</taxon>
        <taxon>Fungi</taxon>
        <taxon>Dikarya</taxon>
        <taxon>Ascomycota</taxon>
        <taxon>Saccharomycotina</taxon>
        <taxon>Pichiomycetes</taxon>
        <taxon>Pichiales</taxon>
        <taxon>Pichiaceae</taxon>
        <taxon>Pichia</taxon>
    </lineage>
</organism>
<dbReference type="Gene3D" id="1.25.10.10">
    <property type="entry name" value="Leucine-rich Repeat Variant"/>
    <property type="match status" value="1"/>
</dbReference>
<dbReference type="InterPro" id="IPR002553">
    <property type="entry name" value="Clathrin/coatomer_adapt-like_N"/>
</dbReference>
<name>A0AAV5R7E1_PICKL</name>
<evidence type="ECO:0000313" key="9">
    <source>
        <dbReference type="EMBL" id="GMM47138.1"/>
    </source>
</evidence>
<dbReference type="EMBL" id="BTGB01000005">
    <property type="protein sequence ID" value="GMM47138.1"/>
    <property type="molecule type" value="Genomic_DNA"/>
</dbReference>
<sequence length="728" mass="82163">MTSKIIERKFRKFFNIPKKGENYEFRSGLVSQYADERKDTIQRVIAAMTTGKDVSALFPDVLKNIATHDLEQKKLVYLYLMNYAKTHPELVILATNTFIRDTEDPNPLIRSLAIRTMGCIRVDKMVDYMAIPLKRTLKDDNPYVRKTAVICVAKLFELNPTVCMEQGFLEYLLELVEDSNQMVVANSVAALLEISKKTQKNVFKIDDQILNKLLSTLNECSEWGRVSILSSLLEYDANNLSDVHNIIEKISPQLQHENPAVVLSTIKVLIKQLNKLPSNESNNVLNRLSSPLCSLLNTSPEIQFVALKNIRILLEKYPTILDKELRAFFIKYNDPLYLKLEKIELMTRIANEENCMLLLSELREYSMEFDIDLVNRAIQGIGQIAVKIQKCSKKAVEILYELFINKGEFVVEEIVVVIQNILRRYPTEYISNVITVIADLRFDDLNRSESLTSYMWILSEYPREIPHLEDKLNVIVENFDEFESTVQSAALSLVVKISLSRPTPNTPHLLQTILNKATQDVENVDVRDKAYLYWRLLSTDDKKLQEEIILAKLPILNSAIETFTPGLLEELVNDLGNLSSVFYKPASSFIKLDGSDSFFTSSELQNKKLEELQQIAKNEIVSNAVKADNLLDLDDDDNNEDDENNNAGGLLGGDNSGDILNELNDLFSGLNTTSGTTNNSSSAASNNLLSILGGFDSATASPSPKPAPFQNSDSSNKKPGNDDILNLF</sequence>
<reference evidence="9 10" key="1">
    <citation type="journal article" date="2023" name="Elife">
        <title>Identification of key yeast species and microbe-microbe interactions impacting larval growth of Drosophila in the wild.</title>
        <authorList>
            <person name="Mure A."/>
            <person name="Sugiura Y."/>
            <person name="Maeda R."/>
            <person name="Honda K."/>
            <person name="Sakurai N."/>
            <person name="Takahashi Y."/>
            <person name="Watada M."/>
            <person name="Katoh T."/>
            <person name="Gotoh A."/>
            <person name="Gotoh Y."/>
            <person name="Taniguchi I."/>
            <person name="Nakamura K."/>
            <person name="Hayashi T."/>
            <person name="Katayama T."/>
            <person name="Uemura T."/>
            <person name="Hattori Y."/>
        </authorList>
    </citation>
    <scope>NUCLEOTIDE SEQUENCE [LARGE SCALE GENOMIC DNA]</scope>
    <source>
        <strain evidence="9 10">PK-24</strain>
    </source>
</reference>
<proteinExistence type="inferred from homology"/>
<dbReference type="InterPro" id="IPR016342">
    <property type="entry name" value="AP_complex_bsu_1_2_4"/>
</dbReference>
<evidence type="ECO:0000256" key="7">
    <source>
        <dbReference type="SAM" id="MobiDB-lite"/>
    </source>
</evidence>
<evidence type="ECO:0000256" key="5">
    <source>
        <dbReference type="ARBA" id="ARBA00023136"/>
    </source>
</evidence>
<dbReference type="PIRSF" id="PIRSF002291">
    <property type="entry name" value="AP_complex_beta"/>
    <property type="match status" value="1"/>
</dbReference>
<protein>
    <recommendedName>
        <fullName evidence="6">AP complex subunit beta</fullName>
    </recommendedName>
</protein>
<evidence type="ECO:0000256" key="3">
    <source>
        <dbReference type="ARBA" id="ARBA00022448"/>
    </source>
</evidence>
<keyword evidence="4 6" id="KW-0653">Protein transport</keyword>
<feature type="region of interest" description="Disordered" evidence="7">
    <location>
        <begin position="631"/>
        <end position="653"/>
    </location>
</feature>
<dbReference type="AlphaFoldDB" id="A0AAV5R7E1"/>